<evidence type="ECO:0000256" key="2">
    <source>
        <dbReference type="ARBA" id="ARBA00009605"/>
    </source>
</evidence>
<name>A0A914GTL7_GLORO</name>
<evidence type="ECO:0000256" key="8">
    <source>
        <dbReference type="ARBA" id="ARBA00022741"/>
    </source>
</evidence>
<dbReference type="PROSITE" id="PS00107">
    <property type="entry name" value="PROTEIN_KINASE_ATP"/>
    <property type="match status" value="1"/>
</dbReference>
<accession>A0A914GTL7</accession>
<evidence type="ECO:0000256" key="7">
    <source>
        <dbReference type="ARBA" id="ARBA00022729"/>
    </source>
</evidence>
<reference evidence="18" key="1">
    <citation type="submission" date="2022-11" db="UniProtKB">
        <authorList>
            <consortium name="WormBaseParasite"/>
        </authorList>
    </citation>
    <scope>IDENTIFICATION</scope>
</reference>
<keyword evidence="5" id="KW-0808">Transferase</keyword>
<keyword evidence="10 14" id="KW-0067">ATP-binding</keyword>
<evidence type="ECO:0000256" key="14">
    <source>
        <dbReference type="PROSITE-ProRule" id="PRU10141"/>
    </source>
</evidence>
<proteinExistence type="inferred from homology"/>
<evidence type="ECO:0000256" key="11">
    <source>
        <dbReference type="ARBA" id="ARBA00022989"/>
    </source>
</evidence>
<evidence type="ECO:0000256" key="9">
    <source>
        <dbReference type="ARBA" id="ARBA00022777"/>
    </source>
</evidence>
<dbReference type="InterPro" id="IPR001245">
    <property type="entry name" value="Ser-Thr/Tyr_kinase_cat_dom"/>
</dbReference>
<evidence type="ECO:0000256" key="1">
    <source>
        <dbReference type="ARBA" id="ARBA00004479"/>
    </source>
</evidence>
<evidence type="ECO:0000256" key="15">
    <source>
        <dbReference type="SAM" id="SignalP"/>
    </source>
</evidence>
<dbReference type="InterPro" id="IPR000333">
    <property type="entry name" value="TGFB_receptor"/>
</dbReference>
<dbReference type="PANTHER" id="PTHR23255">
    <property type="entry name" value="TRANSFORMING GROWTH FACTOR-BETA RECEPTOR TYPE I AND II"/>
    <property type="match status" value="1"/>
</dbReference>
<keyword evidence="17" id="KW-1185">Reference proteome</keyword>
<dbReference type="InterPro" id="IPR017441">
    <property type="entry name" value="Protein_kinase_ATP_BS"/>
</dbReference>
<evidence type="ECO:0000256" key="3">
    <source>
        <dbReference type="ARBA" id="ARBA00012401"/>
    </source>
</evidence>
<feature type="domain" description="Protein kinase" evidence="16">
    <location>
        <begin position="220"/>
        <end position="521"/>
    </location>
</feature>
<evidence type="ECO:0000256" key="4">
    <source>
        <dbReference type="ARBA" id="ARBA00022527"/>
    </source>
</evidence>
<sequence length="525" mass="60206">MIRYLPVLLLLLVQHFECYSSDRIEEKKRQHKELETNIRRLFSTQKAFIPAVLRLRDDELLCKCNHFESCGKTMWPTSLANSTWTCAVPAAADYCSRVLFRNNDGTIREVVTSCVHREQLLPRERPDLLQNFPSNLVLLNKRMALTTMVGHRRPSICTFCCCSWSPCCSPAWAFVLAFSIHRKSRRCLTDCLAGWCHAVVKHWTGAGAPMLAERTMARQITLKNCIGRGGFGDVHLGEWRNEPVAVKIFMSRKELSWRRETEIYRNNMLRHPNLLRWITSDNKDTGTSTQLWLITEYLPNGSLYEHLEKHTLTAQAGLQFIRSIAHGLAYLHTEVSGLTEQYHKPAIAHGDLKSGNILIKNDWTCCIADLGMGICFAKNQIDKPKQGDKGGTARYLAPEFLTNTFNHESFNAYLQMDIYALALVIWEICRRMSVPTDSVPSFPYQVPYWEYVHREPSPDEMAQCVCVEGRRPSIPVDWSNSKILSELTRIIEESWSAVPQSRLTALHIRCTLDRICAEENVRIIT</sequence>
<dbReference type="AlphaFoldDB" id="A0A914GTL7"/>
<dbReference type="Pfam" id="PF07714">
    <property type="entry name" value="PK_Tyr_Ser-Thr"/>
    <property type="match status" value="1"/>
</dbReference>
<dbReference type="GO" id="GO:0043235">
    <property type="term" value="C:receptor complex"/>
    <property type="evidence" value="ECO:0007669"/>
    <property type="project" value="TreeGrafter"/>
</dbReference>
<dbReference type="GO" id="GO:0005886">
    <property type="term" value="C:plasma membrane"/>
    <property type="evidence" value="ECO:0007669"/>
    <property type="project" value="TreeGrafter"/>
</dbReference>
<comment type="similarity">
    <text evidence="2">Belongs to the protein kinase superfamily. TKL Ser/Thr protein kinase family. TGFB receptor subfamily.</text>
</comment>
<feature type="chain" id="PRO_5037552821" description="receptor protein serine/threonine kinase" evidence="15">
    <location>
        <begin position="22"/>
        <end position="525"/>
    </location>
</feature>
<evidence type="ECO:0000313" key="18">
    <source>
        <dbReference type="WBParaSite" id="Gr19_v10_g11106.t1"/>
    </source>
</evidence>
<evidence type="ECO:0000256" key="12">
    <source>
        <dbReference type="ARBA" id="ARBA00023136"/>
    </source>
</evidence>
<evidence type="ECO:0000256" key="6">
    <source>
        <dbReference type="ARBA" id="ARBA00022692"/>
    </source>
</evidence>
<dbReference type="Gene3D" id="1.10.510.10">
    <property type="entry name" value="Transferase(Phosphotransferase) domain 1"/>
    <property type="match status" value="1"/>
</dbReference>
<feature type="signal peptide" evidence="15">
    <location>
        <begin position="1"/>
        <end position="21"/>
    </location>
</feature>
<keyword evidence="7 15" id="KW-0732">Signal</keyword>
<dbReference type="Proteomes" id="UP000887572">
    <property type="component" value="Unplaced"/>
</dbReference>
<evidence type="ECO:0000256" key="10">
    <source>
        <dbReference type="ARBA" id="ARBA00022840"/>
    </source>
</evidence>
<evidence type="ECO:0000259" key="16">
    <source>
        <dbReference type="PROSITE" id="PS50011"/>
    </source>
</evidence>
<organism evidence="17 18">
    <name type="scientific">Globodera rostochiensis</name>
    <name type="common">Golden nematode worm</name>
    <name type="synonym">Heterodera rostochiensis</name>
    <dbReference type="NCBI Taxonomy" id="31243"/>
    <lineage>
        <taxon>Eukaryota</taxon>
        <taxon>Metazoa</taxon>
        <taxon>Ecdysozoa</taxon>
        <taxon>Nematoda</taxon>
        <taxon>Chromadorea</taxon>
        <taxon>Rhabditida</taxon>
        <taxon>Tylenchina</taxon>
        <taxon>Tylenchomorpha</taxon>
        <taxon>Tylenchoidea</taxon>
        <taxon>Heteroderidae</taxon>
        <taxon>Heteroderinae</taxon>
        <taxon>Globodera</taxon>
    </lineage>
</organism>
<keyword evidence="9" id="KW-0418">Kinase</keyword>
<dbReference type="PROSITE" id="PS00108">
    <property type="entry name" value="PROTEIN_KINASE_ST"/>
    <property type="match status" value="1"/>
</dbReference>
<keyword evidence="12" id="KW-0472">Membrane</keyword>
<feature type="binding site" evidence="14">
    <location>
        <position position="247"/>
    </location>
    <ligand>
        <name>ATP</name>
        <dbReference type="ChEBI" id="CHEBI:30616"/>
    </ligand>
</feature>
<evidence type="ECO:0000256" key="13">
    <source>
        <dbReference type="ARBA" id="ARBA00023170"/>
    </source>
</evidence>
<keyword evidence="13" id="KW-0675">Receptor</keyword>
<dbReference type="PROSITE" id="PS50011">
    <property type="entry name" value="PROTEIN_KINASE_DOM"/>
    <property type="match status" value="1"/>
</dbReference>
<keyword evidence="8 14" id="KW-0547">Nucleotide-binding</keyword>
<dbReference type="InterPro" id="IPR000719">
    <property type="entry name" value="Prot_kinase_dom"/>
</dbReference>
<keyword evidence="11" id="KW-1133">Transmembrane helix</keyword>
<protein>
    <recommendedName>
        <fullName evidence="3">receptor protein serine/threonine kinase</fullName>
        <ecNumber evidence="3">2.7.11.30</ecNumber>
    </recommendedName>
</protein>
<dbReference type="GO" id="GO:0071363">
    <property type="term" value="P:cellular response to growth factor stimulus"/>
    <property type="evidence" value="ECO:0007669"/>
    <property type="project" value="TreeGrafter"/>
</dbReference>
<dbReference type="InterPro" id="IPR008271">
    <property type="entry name" value="Ser/Thr_kinase_AS"/>
</dbReference>
<keyword evidence="4" id="KW-0723">Serine/threonine-protein kinase</keyword>
<dbReference type="GO" id="GO:0004675">
    <property type="term" value="F:transmembrane receptor protein serine/threonine kinase activity"/>
    <property type="evidence" value="ECO:0007669"/>
    <property type="project" value="UniProtKB-EC"/>
</dbReference>
<dbReference type="WBParaSite" id="Gr19_v10_g11106.t1">
    <property type="protein sequence ID" value="Gr19_v10_g11106.t1"/>
    <property type="gene ID" value="Gr19_v10_g11106"/>
</dbReference>
<dbReference type="EC" id="2.7.11.30" evidence="3"/>
<dbReference type="GO" id="GO:0006950">
    <property type="term" value="P:response to stress"/>
    <property type="evidence" value="ECO:0007669"/>
    <property type="project" value="UniProtKB-ARBA"/>
</dbReference>
<dbReference type="SUPFAM" id="SSF56112">
    <property type="entry name" value="Protein kinase-like (PK-like)"/>
    <property type="match status" value="1"/>
</dbReference>
<evidence type="ECO:0000256" key="5">
    <source>
        <dbReference type="ARBA" id="ARBA00022679"/>
    </source>
</evidence>
<dbReference type="Gene3D" id="3.30.200.20">
    <property type="entry name" value="Phosphorylase Kinase, domain 1"/>
    <property type="match status" value="1"/>
</dbReference>
<comment type="subcellular location">
    <subcellularLocation>
        <location evidence="1">Membrane</location>
        <topology evidence="1">Single-pass type I membrane protein</topology>
    </subcellularLocation>
</comment>
<dbReference type="InterPro" id="IPR011009">
    <property type="entry name" value="Kinase-like_dom_sf"/>
</dbReference>
<dbReference type="GO" id="GO:0005524">
    <property type="term" value="F:ATP binding"/>
    <property type="evidence" value="ECO:0007669"/>
    <property type="project" value="UniProtKB-UniRule"/>
</dbReference>
<dbReference type="PANTHER" id="PTHR23255:SF71">
    <property type="entry name" value="RECEPTOR PROTEIN SERINE_THREONINE KINASE"/>
    <property type="match status" value="1"/>
</dbReference>
<evidence type="ECO:0000313" key="17">
    <source>
        <dbReference type="Proteomes" id="UP000887572"/>
    </source>
</evidence>
<dbReference type="SMART" id="SM00220">
    <property type="entry name" value="S_TKc"/>
    <property type="match status" value="1"/>
</dbReference>
<keyword evidence="6" id="KW-0812">Transmembrane</keyword>